<keyword evidence="9" id="KW-0560">Oxidoreductase</keyword>
<dbReference type="PANTHER" id="PTHR47354:SF8">
    <property type="entry name" value="1,2-PHENYLACETYL-COA EPOXIDASE, SUBUNIT E"/>
    <property type="match status" value="1"/>
</dbReference>
<comment type="subcellular location">
    <subcellularLocation>
        <location evidence="2">Membrane</location>
        <topology evidence="2">Multi-pass membrane protein</topology>
    </subcellularLocation>
</comment>
<dbReference type="Proteomes" id="UP000824366">
    <property type="component" value="Chromosome"/>
</dbReference>
<keyword evidence="7" id="KW-0274">FAD</keyword>
<dbReference type="EMBL" id="AP024238">
    <property type="protein sequence ID" value="BCO27832.1"/>
    <property type="molecule type" value="Genomic_DNA"/>
</dbReference>
<evidence type="ECO:0000256" key="9">
    <source>
        <dbReference type="ARBA" id="ARBA00023002"/>
    </source>
</evidence>
<feature type="domain" description="FAD-binding FR-type" evidence="14">
    <location>
        <begin position="218"/>
        <end position="318"/>
    </location>
</feature>
<evidence type="ECO:0000256" key="1">
    <source>
        <dbReference type="ARBA" id="ARBA00001974"/>
    </source>
</evidence>
<organism evidence="15 16">
    <name type="scientific">Rhodoferax lithotrophicus</name>
    <dbReference type="NCBI Taxonomy" id="2798804"/>
    <lineage>
        <taxon>Bacteria</taxon>
        <taxon>Pseudomonadati</taxon>
        <taxon>Pseudomonadota</taxon>
        <taxon>Betaproteobacteria</taxon>
        <taxon>Burkholderiales</taxon>
        <taxon>Comamonadaceae</taxon>
        <taxon>Rhodoferax</taxon>
    </lineage>
</organism>
<dbReference type="CDD" id="cd06198">
    <property type="entry name" value="FNR_like_3"/>
    <property type="match status" value="1"/>
</dbReference>
<keyword evidence="3" id="KW-0285">Flavoprotein</keyword>
<dbReference type="InterPro" id="IPR017927">
    <property type="entry name" value="FAD-bd_FR_type"/>
</dbReference>
<sequence length="442" mass="49771">MKHIQRFYLGLIVTFTLLWLWADSAWLGSSNYFVWRTAFTNWTGLLGMVAMSVGMILSVRPIRVEPHLGGLDKMYRLHKWLGITGLVLSVSHWALAKSPRYLIDLGWIERPGPRVRGPLPEGLEGLFLSQRKLAETLGEYAFYVLCALLLLALIKRFPYKHFFKTHRWMAVVYLVLVVHAVVLMKFSFWNQGVGPLSAVLMVLGSAAAVVSLLRRVGIHRRAVGVIEALEHHPESGVLRVDVRLQDRWDGHDAGQFAFVTFDDAEGQHPFTISSAWHNDGHLFFLIKEGGDYTSTLPSKLKVGELCTVEGPYGRFVFNSDVPRQIWVAGGIGITPFIARMQALAKQGHDQPVDLFWSVRVLEDEALRRVQANADKAQVRLHIIRDGQNDPLTAQRITTLVPSWAQGDVWFCGPAGFGSALREGFGRLGLGSEHFHQELFQMR</sequence>
<feature type="transmembrane region" description="Helical" evidence="13">
    <location>
        <begin position="170"/>
        <end position="189"/>
    </location>
</feature>
<comment type="cofactor">
    <cofactor evidence="1">
        <name>FAD</name>
        <dbReference type="ChEBI" id="CHEBI:57692"/>
    </cofactor>
</comment>
<dbReference type="PROSITE" id="PS51384">
    <property type="entry name" value="FAD_FR"/>
    <property type="match status" value="1"/>
</dbReference>
<dbReference type="SFLD" id="SFLDG01168">
    <property type="entry name" value="Ferric_reductase_subgroup_(FRE"/>
    <property type="match status" value="1"/>
</dbReference>
<keyword evidence="4 13" id="KW-0812">Transmembrane</keyword>
<dbReference type="Pfam" id="PF08022">
    <property type="entry name" value="FAD_binding_8"/>
    <property type="match status" value="1"/>
</dbReference>
<feature type="transmembrane region" description="Helical" evidence="13">
    <location>
        <begin position="7"/>
        <end position="27"/>
    </location>
</feature>
<dbReference type="Pfam" id="PF01794">
    <property type="entry name" value="Ferric_reduct"/>
    <property type="match status" value="1"/>
</dbReference>
<dbReference type="InterPro" id="IPR013112">
    <property type="entry name" value="FAD-bd_8"/>
</dbReference>
<evidence type="ECO:0000256" key="11">
    <source>
        <dbReference type="ARBA" id="ARBA00023014"/>
    </source>
</evidence>
<keyword evidence="10" id="KW-0408">Iron</keyword>
<evidence type="ECO:0000256" key="13">
    <source>
        <dbReference type="SAM" id="Phobius"/>
    </source>
</evidence>
<dbReference type="Gene3D" id="2.40.30.10">
    <property type="entry name" value="Translation factors"/>
    <property type="match status" value="1"/>
</dbReference>
<evidence type="ECO:0000256" key="2">
    <source>
        <dbReference type="ARBA" id="ARBA00004141"/>
    </source>
</evidence>
<dbReference type="RefSeq" id="WP_223903844.1">
    <property type="nucleotide sequence ID" value="NZ_AP024238.1"/>
</dbReference>
<keyword evidence="12 13" id="KW-0472">Membrane</keyword>
<keyword evidence="8 13" id="KW-1133">Transmembrane helix</keyword>
<evidence type="ECO:0000256" key="7">
    <source>
        <dbReference type="ARBA" id="ARBA00022827"/>
    </source>
</evidence>
<protein>
    <submittedName>
        <fullName evidence="15">Flavohemoprotein</fullName>
    </submittedName>
</protein>
<evidence type="ECO:0000256" key="3">
    <source>
        <dbReference type="ARBA" id="ARBA00022630"/>
    </source>
</evidence>
<feature type="transmembrane region" description="Helical" evidence="13">
    <location>
        <begin position="39"/>
        <end position="59"/>
    </location>
</feature>
<reference evidence="15 16" key="1">
    <citation type="journal article" date="2021" name="Microbiol. Spectr.">
        <title>A Single Bacterium Capable of Oxidation and Reduction of Iron at Circumneutral pH.</title>
        <authorList>
            <person name="Kato S."/>
            <person name="Ohkuma M."/>
        </authorList>
    </citation>
    <scope>NUCLEOTIDE SEQUENCE [LARGE SCALE GENOMIC DNA]</scope>
    <source>
        <strain evidence="15 16">MIZ03</strain>
    </source>
</reference>
<evidence type="ECO:0000256" key="4">
    <source>
        <dbReference type="ARBA" id="ARBA00022692"/>
    </source>
</evidence>
<gene>
    <name evidence="15" type="ORF">MIZ03_2723</name>
</gene>
<dbReference type="PANTHER" id="PTHR47354">
    <property type="entry name" value="NADH OXIDOREDUCTASE HCR"/>
    <property type="match status" value="1"/>
</dbReference>
<dbReference type="SFLD" id="SFLDS00052">
    <property type="entry name" value="Ferric_Reductase_Domain"/>
    <property type="match status" value="1"/>
</dbReference>
<dbReference type="InterPro" id="IPR013130">
    <property type="entry name" value="Fe3_Rdtase_TM_dom"/>
</dbReference>
<name>A0ABN6D733_9BURK</name>
<evidence type="ECO:0000259" key="14">
    <source>
        <dbReference type="PROSITE" id="PS51384"/>
    </source>
</evidence>
<dbReference type="PRINTS" id="PR00409">
    <property type="entry name" value="PHDIOXRDTASE"/>
</dbReference>
<keyword evidence="5" id="KW-0001">2Fe-2S</keyword>
<dbReference type="InterPro" id="IPR017938">
    <property type="entry name" value="Riboflavin_synthase-like_b-brl"/>
</dbReference>
<proteinExistence type="predicted"/>
<dbReference type="SUPFAM" id="SSF52343">
    <property type="entry name" value="Ferredoxin reductase-like, C-terminal NADP-linked domain"/>
    <property type="match status" value="1"/>
</dbReference>
<dbReference type="InterPro" id="IPR050415">
    <property type="entry name" value="MRET"/>
</dbReference>
<keyword evidence="11" id="KW-0411">Iron-sulfur</keyword>
<evidence type="ECO:0000313" key="16">
    <source>
        <dbReference type="Proteomes" id="UP000824366"/>
    </source>
</evidence>
<accession>A0ABN6D733</accession>
<feature type="transmembrane region" description="Helical" evidence="13">
    <location>
        <begin position="80"/>
        <end position="96"/>
    </location>
</feature>
<evidence type="ECO:0000256" key="10">
    <source>
        <dbReference type="ARBA" id="ARBA00023004"/>
    </source>
</evidence>
<evidence type="ECO:0000256" key="12">
    <source>
        <dbReference type="ARBA" id="ARBA00023136"/>
    </source>
</evidence>
<keyword evidence="16" id="KW-1185">Reference proteome</keyword>
<feature type="transmembrane region" description="Helical" evidence="13">
    <location>
        <begin position="140"/>
        <end position="158"/>
    </location>
</feature>
<evidence type="ECO:0000256" key="6">
    <source>
        <dbReference type="ARBA" id="ARBA00022723"/>
    </source>
</evidence>
<dbReference type="Gene3D" id="3.40.50.80">
    <property type="entry name" value="Nucleotide-binding domain of ferredoxin-NADP reductase (FNR) module"/>
    <property type="match status" value="1"/>
</dbReference>
<dbReference type="InterPro" id="IPR039261">
    <property type="entry name" value="FNR_nucleotide-bd"/>
</dbReference>
<keyword evidence="6" id="KW-0479">Metal-binding</keyword>
<evidence type="ECO:0000256" key="8">
    <source>
        <dbReference type="ARBA" id="ARBA00022989"/>
    </source>
</evidence>
<dbReference type="SUPFAM" id="SSF63380">
    <property type="entry name" value="Riboflavin synthase domain-like"/>
    <property type="match status" value="1"/>
</dbReference>
<evidence type="ECO:0000256" key="5">
    <source>
        <dbReference type="ARBA" id="ARBA00022714"/>
    </source>
</evidence>
<feature type="transmembrane region" description="Helical" evidence="13">
    <location>
        <begin position="195"/>
        <end position="213"/>
    </location>
</feature>
<evidence type="ECO:0000313" key="15">
    <source>
        <dbReference type="EMBL" id="BCO27832.1"/>
    </source>
</evidence>